<feature type="domain" description="DAGKc" evidence="14">
    <location>
        <begin position="233"/>
        <end position="379"/>
    </location>
</feature>
<dbReference type="STRING" id="461836.A0A0L0DLM8"/>
<keyword evidence="16" id="KW-1185">Reference proteome</keyword>
<dbReference type="GO" id="GO:0007200">
    <property type="term" value="P:phospholipase C-activating G protein-coupled receptor signaling pathway"/>
    <property type="evidence" value="ECO:0007669"/>
    <property type="project" value="InterPro"/>
</dbReference>
<evidence type="ECO:0000256" key="8">
    <source>
        <dbReference type="ARBA" id="ARBA00022777"/>
    </source>
</evidence>
<keyword evidence="9" id="KW-0862">Zinc</keyword>
<dbReference type="SUPFAM" id="SSF111331">
    <property type="entry name" value="NAD kinase/diacylglycerol kinase-like"/>
    <property type="match status" value="1"/>
</dbReference>
<dbReference type="InterPro" id="IPR002219">
    <property type="entry name" value="PKC_DAG/PE"/>
</dbReference>
<dbReference type="PROSITE" id="PS50081">
    <property type="entry name" value="ZF_DAG_PE_2"/>
    <property type="match status" value="3"/>
</dbReference>
<dbReference type="CDD" id="cd20805">
    <property type="entry name" value="C1_DGK_rpt2"/>
    <property type="match status" value="1"/>
</dbReference>
<dbReference type="Pfam" id="PF00781">
    <property type="entry name" value="DAGK_cat"/>
    <property type="match status" value="1"/>
</dbReference>
<dbReference type="GeneID" id="25560898"/>
<feature type="domain" description="Phorbol-ester/DAG-type" evidence="13">
    <location>
        <begin position="8"/>
        <end position="58"/>
    </location>
</feature>
<dbReference type="PROSITE" id="PS50146">
    <property type="entry name" value="DAGK"/>
    <property type="match status" value="1"/>
</dbReference>
<dbReference type="GO" id="GO:0005524">
    <property type="term" value="F:ATP binding"/>
    <property type="evidence" value="ECO:0007669"/>
    <property type="project" value="UniProtKB-KW"/>
</dbReference>
<dbReference type="AlphaFoldDB" id="A0A0L0DLM8"/>
<dbReference type="InterPro" id="IPR046349">
    <property type="entry name" value="C1-like_sf"/>
</dbReference>
<evidence type="ECO:0000256" key="4">
    <source>
        <dbReference type="ARBA" id="ARBA00022723"/>
    </source>
</evidence>
<evidence type="ECO:0000256" key="5">
    <source>
        <dbReference type="ARBA" id="ARBA00022737"/>
    </source>
</evidence>
<dbReference type="GO" id="GO:0008270">
    <property type="term" value="F:zinc ion binding"/>
    <property type="evidence" value="ECO:0007669"/>
    <property type="project" value="UniProtKB-KW"/>
</dbReference>
<keyword evidence="7" id="KW-0863">Zinc-finger</keyword>
<evidence type="ECO:0000259" key="13">
    <source>
        <dbReference type="PROSITE" id="PS50081"/>
    </source>
</evidence>
<evidence type="ECO:0000256" key="12">
    <source>
        <dbReference type="RuleBase" id="RU361128"/>
    </source>
</evidence>
<evidence type="ECO:0000256" key="11">
    <source>
        <dbReference type="ARBA" id="ARBA00023136"/>
    </source>
</evidence>
<dbReference type="InterPro" id="IPR000756">
    <property type="entry name" value="Diacylglycerol_kin_accessory"/>
</dbReference>
<dbReference type="Gene3D" id="3.30.60.20">
    <property type="match status" value="3"/>
</dbReference>
<dbReference type="Gene3D" id="2.60.200.40">
    <property type="match status" value="1"/>
</dbReference>
<keyword evidence="6 12" id="KW-0547">Nucleotide-binding</keyword>
<dbReference type="Proteomes" id="UP000054408">
    <property type="component" value="Unassembled WGS sequence"/>
</dbReference>
<dbReference type="RefSeq" id="XP_013762301.1">
    <property type="nucleotide sequence ID" value="XM_013906847.1"/>
</dbReference>
<evidence type="ECO:0000256" key="6">
    <source>
        <dbReference type="ARBA" id="ARBA00022741"/>
    </source>
</evidence>
<evidence type="ECO:0000256" key="3">
    <source>
        <dbReference type="ARBA" id="ARBA00022679"/>
    </source>
</evidence>
<proteinExistence type="inferred from homology"/>
<dbReference type="SUPFAM" id="SSF57889">
    <property type="entry name" value="Cysteine-rich domain"/>
    <property type="match status" value="3"/>
</dbReference>
<evidence type="ECO:0000256" key="2">
    <source>
        <dbReference type="ARBA" id="ARBA00009280"/>
    </source>
</evidence>
<keyword evidence="4" id="KW-0479">Metal-binding</keyword>
<keyword evidence="5" id="KW-0677">Repeat</keyword>
<dbReference type="OMA" id="GKATHDW"/>
<keyword evidence="11" id="KW-0472">Membrane</keyword>
<dbReference type="GO" id="GO:0016020">
    <property type="term" value="C:membrane"/>
    <property type="evidence" value="ECO:0007669"/>
    <property type="project" value="UniProtKB-SubCell"/>
</dbReference>
<dbReference type="Pfam" id="PF00130">
    <property type="entry name" value="C1_1"/>
    <property type="match status" value="3"/>
</dbReference>
<accession>A0A0L0DLM8</accession>
<name>A0A0L0DLM8_THETB</name>
<dbReference type="EMBL" id="GL349436">
    <property type="protein sequence ID" value="KNC52303.1"/>
    <property type="molecule type" value="Genomic_DNA"/>
</dbReference>
<dbReference type="SMART" id="SM00046">
    <property type="entry name" value="DAGKc"/>
    <property type="match status" value="1"/>
</dbReference>
<dbReference type="GO" id="GO:0004143">
    <property type="term" value="F:ATP-dependent diacylglycerol kinase activity"/>
    <property type="evidence" value="ECO:0007669"/>
    <property type="project" value="UniProtKB-EC"/>
</dbReference>
<evidence type="ECO:0000256" key="10">
    <source>
        <dbReference type="ARBA" id="ARBA00022840"/>
    </source>
</evidence>
<dbReference type="SMART" id="SM00109">
    <property type="entry name" value="C1"/>
    <property type="match status" value="3"/>
</dbReference>
<dbReference type="PANTHER" id="PTHR11255">
    <property type="entry name" value="DIACYLGLYCEROL KINASE"/>
    <property type="match status" value="1"/>
</dbReference>
<reference evidence="15 16" key="1">
    <citation type="submission" date="2010-05" db="EMBL/GenBank/DDBJ databases">
        <title>The Genome Sequence of Thecamonas trahens ATCC 50062.</title>
        <authorList>
            <consortium name="The Broad Institute Genome Sequencing Platform"/>
            <person name="Russ C."/>
            <person name="Cuomo C."/>
            <person name="Shea T."/>
            <person name="Young S.K."/>
            <person name="Zeng Q."/>
            <person name="Koehrsen M."/>
            <person name="Haas B."/>
            <person name="Borodovsky M."/>
            <person name="Guigo R."/>
            <person name="Alvarado L."/>
            <person name="Berlin A."/>
            <person name="Bochicchio J."/>
            <person name="Borenstein D."/>
            <person name="Chapman S."/>
            <person name="Chen Z."/>
            <person name="Freedman E."/>
            <person name="Gellesch M."/>
            <person name="Goldberg J."/>
            <person name="Griggs A."/>
            <person name="Gujja S."/>
            <person name="Heilman E."/>
            <person name="Heiman D."/>
            <person name="Hepburn T."/>
            <person name="Howarth C."/>
            <person name="Jen D."/>
            <person name="Larson L."/>
            <person name="Mehta T."/>
            <person name="Park D."/>
            <person name="Pearson M."/>
            <person name="Roberts A."/>
            <person name="Saif S."/>
            <person name="Shenoy N."/>
            <person name="Sisk P."/>
            <person name="Stolte C."/>
            <person name="Sykes S."/>
            <person name="Thomson T."/>
            <person name="Walk T."/>
            <person name="White J."/>
            <person name="Yandava C."/>
            <person name="Burger G."/>
            <person name="Gray M.W."/>
            <person name="Holland P.W.H."/>
            <person name="King N."/>
            <person name="Lang F.B.F."/>
            <person name="Roger A.J."/>
            <person name="Ruiz-Trillo I."/>
            <person name="Lander E."/>
            <person name="Nusbaum C."/>
        </authorList>
    </citation>
    <scope>NUCLEOTIDE SEQUENCE [LARGE SCALE GENOMIC DNA]</scope>
    <source>
        <strain evidence="15 16">ATCC 50062</strain>
    </source>
</reference>
<dbReference type="Pfam" id="PF00609">
    <property type="entry name" value="DAGK_acc"/>
    <property type="match status" value="1"/>
</dbReference>
<organism evidence="15 16">
    <name type="scientific">Thecamonas trahens ATCC 50062</name>
    <dbReference type="NCBI Taxonomy" id="461836"/>
    <lineage>
        <taxon>Eukaryota</taxon>
        <taxon>Apusozoa</taxon>
        <taxon>Apusomonadida</taxon>
        <taxon>Apusomonadidae</taxon>
        <taxon>Thecamonas</taxon>
    </lineage>
</organism>
<dbReference type="PANTHER" id="PTHR11255:SF54">
    <property type="entry name" value="DIACYLGLYCEROL KINASE THETA"/>
    <property type="match status" value="1"/>
</dbReference>
<dbReference type="Gene3D" id="3.40.50.10330">
    <property type="entry name" value="Probable inorganic polyphosphate/atp-NAD kinase, domain 1"/>
    <property type="match status" value="1"/>
</dbReference>
<evidence type="ECO:0000256" key="1">
    <source>
        <dbReference type="ARBA" id="ARBA00004370"/>
    </source>
</evidence>
<dbReference type="OrthoDB" id="242257at2759"/>
<feature type="domain" description="Phorbol-ester/DAG-type" evidence="13">
    <location>
        <begin position="98"/>
        <end position="154"/>
    </location>
</feature>
<dbReference type="eggNOG" id="KOG1169">
    <property type="taxonomic scope" value="Eukaryota"/>
</dbReference>
<evidence type="ECO:0000256" key="7">
    <source>
        <dbReference type="ARBA" id="ARBA00022771"/>
    </source>
</evidence>
<dbReference type="InterPro" id="IPR017438">
    <property type="entry name" value="ATP-NAD_kinase_N"/>
</dbReference>
<protein>
    <recommendedName>
        <fullName evidence="12">Diacylglycerol kinase</fullName>
        <shortName evidence="12">DAG kinase</shortName>
        <ecNumber evidence="12">2.7.1.107</ecNumber>
    </recommendedName>
</protein>
<dbReference type="InterPro" id="IPR016064">
    <property type="entry name" value="NAD/diacylglycerol_kinase_sf"/>
</dbReference>
<evidence type="ECO:0000313" key="16">
    <source>
        <dbReference type="Proteomes" id="UP000054408"/>
    </source>
</evidence>
<dbReference type="InterPro" id="IPR037607">
    <property type="entry name" value="DGK"/>
</dbReference>
<evidence type="ECO:0000313" key="15">
    <source>
        <dbReference type="EMBL" id="KNC52303.1"/>
    </source>
</evidence>
<dbReference type="SMART" id="SM00045">
    <property type="entry name" value="DAGKa"/>
    <property type="match status" value="1"/>
</dbReference>
<dbReference type="PROSITE" id="PS00479">
    <property type="entry name" value="ZF_DAG_PE_1"/>
    <property type="match status" value="1"/>
</dbReference>
<sequence length="583" mass="60844">MAASQSPPHTFKVAQFNTPTWCGHCTKLLKGLYHQGHTCTACGMHAHAECVDAIASLCLPAAVKVVAGADACGQETDSDADHDLDLAPDAGIDVAAAGHVFDAHHFSSPAYCRICRKMLYGVGKQGLRCLTCAMVVHAKCAKRATPAVWSVAPCKSEVQPADGAHQWIEGNVPGYADAAGCIVCLKSTKSAKSLTGFHCVWCDAALHSACMAKMPLAKALTCSRGPLAALLPGGDMPLLVLVNTRSGGQQGRSLLGGLCGALQPTQVCDMAVDGGPRAHIARFAVACDSTPFRILGAGGDGTIGWILAVLDDMIEMGDLPTTRPPVAILPLGTGNDLARATGWGPGYAGKPLRPILDSVLTAKNASLDRWNVVVSLMDNNFEVDGPPLTVINNYFSIGVDARVALAFHTAREANPGAFTSRTGNKIRYAKEGTKAAISASPELSTSIALWADGERVTLPHAQAIIIVNIPSYGGGINLWRDKVRPSSFSDGKLEVLAVTSSAHLGRIQAGVGSATKLAQASSLEIRWLDDTAHPVQIDGEPWLQQPAIIHITHRNQAPILIPADPDADAARASSSDGPAASSG</sequence>
<dbReference type="InterPro" id="IPR001206">
    <property type="entry name" value="Diacylglycerol_kinase_cat_dom"/>
</dbReference>
<gene>
    <name evidence="15" type="ORF">AMSG_01133</name>
</gene>
<feature type="domain" description="Phorbol-ester/DAG-type" evidence="13">
    <location>
        <begin position="164"/>
        <end position="222"/>
    </location>
</feature>
<keyword evidence="3 12" id="KW-0808">Transferase</keyword>
<dbReference type="eggNOG" id="KOG0694">
    <property type="taxonomic scope" value="Eukaryota"/>
</dbReference>
<comment type="similarity">
    <text evidence="2 12">Belongs to the eukaryotic diacylglycerol kinase family.</text>
</comment>
<comment type="catalytic activity">
    <reaction evidence="12">
        <text>a 1,2-diacyl-sn-glycerol + ATP = a 1,2-diacyl-sn-glycero-3-phosphate + ADP + H(+)</text>
        <dbReference type="Rhea" id="RHEA:10272"/>
        <dbReference type="ChEBI" id="CHEBI:15378"/>
        <dbReference type="ChEBI" id="CHEBI:17815"/>
        <dbReference type="ChEBI" id="CHEBI:30616"/>
        <dbReference type="ChEBI" id="CHEBI:58608"/>
        <dbReference type="ChEBI" id="CHEBI:456216"/>
        <dbReference type="EC" id="2.7.1.107"/>
    </reaction>
</comment>
<evidence type="ECO:0000259" key="14">
    <source>
        <dbReference type="PROSITE" id="PS50146"/>
    </source>
</evidence>
<keyword evidence="8 12" id="KW-0418">Kinase</keyword>
<dbReference type="EC" id="2.7.1.107" evidence="12"/>
<comment type="subcellular location">
    <subcellularLocation>
        <location evidence="1">Membrane</location>
    </subcellularLocation>
</comment>
<keyword evidence="10 12" id="KW-0067">ATP-binding</keyword>
<evidence type="ECO:0000256" key="9">
    <source>
        <dbReference type="ARBA" id="ARBA00022833"/>
    </source>
</evidence>